<dbReference type="Proteomes" id="UP000571701">
    <property type="component" value="Unassembled WGS sequence"/>
</dbReference>
<organism evidence="1 2">
    <name type="scientific">Vibrio marinisediminis</name>
    <dbReference type="NCBI Taxonomy" id="2758441"/>
    <lineage>
        <taxon>Bacteria</taxon>
        <taxon>Pseudomonadati</taxon>
        <taxon>Pseudomonadota</taxon>
        <taxon>Gammaproteobacteria</taxon>
        <taxon>Vibrionales</taxon>
        <taxon>Vibrionaceae</taxon>
        <taxon>Vibrio</taxon>
    </lineage>
</organism>
<keyword evidence="2" id="KW-1185">Reference proteome</keyword>
<name>A0A7W2FVC1_9VIBR</name>
<reference evidence="1 2" key="1">
    <citation type="submission" date="2020-07" db="EMBL/GenBank/DDBJ databases">
        <title>Vibrio marinisediminis sp. nov., isolated from marine sediment.</title>
        <authorList>
            <person name="Ji X."/>
        </authorList>
    </citation>
    <scope>NUCLEOTIDE SEQUENCE [LARGE SCALE GENOMIC DNA]</scope>
    <source>
        <strain evidence="1 2">404</strain>
    </source>
</reference>
<protein>
    <submittedName>
        <fullName evidence="1">ABC transporter substrate-binding protein</fullName>
    </submittedName>
</protein>
<feature type="non-terminal residue" evidence="1">
    <location>
        <position position="1"/>
    </location>
</feature>
<proteinExistence type="predicted"/>
<gene>
    <name evidence="1" type="ORF">H2O73_21275</name>
</gene>
<comment type="caution">
    <text evidence="1">The sequence shown here is derived from an EMBL/GenBank/DDBJ whole genome shotgun (WGS) entry which is preliminary data.</text>
</comment>
<evidence type="ECO:0000313" key="1">
    <source>
        <dbReference type="EMBL" id="MBA5764884.1"/>
    </source>
</evidence>
<dbReference type="EMBL" id="JACFYF010000294">
    <property type="protein sequence ID" value="MBA5764884.1"/>
    <property type="molecule type" value="Genomic_DNA"/>
</dbReference>
<dbReference type="AlphaFoldDB" id="A0A7W2FVC1"/>
<accession>A0A7W2FVC1</accession>
<sequence>ASRSAKDLLASDDAEWDRLRDRMNANTDAEFEALKAGFRAGIPAPGPVDEDAANRMLKLMAELGGEELLGAATELPEGVFVQPGS</sequence>
<evidence type="ECO:0000313" key="2">
    <source>
        <dbReference type="Proteomes" id="UP000571701"/>
    </source>
</evidence>